<dbReference type="GO" id="GO:0140907">
    <property type="term" value="F:flavin-dependent halogenase activity"/>
    <property type="evidence" value="ECO:0007669"/>
    <property type="project" value="UniProtKB-ARBA"/>
</dbReference>
<comment type="catalytic activity">
    <reaction evidence="4">
        <text>melleolide F + FADH2 + chloride + O2 = 6'-chloromelleolide F + FAD + 2 H2O + H(+)</text>
        <dbReference type="Rhea" id="RHEA:67160"/>
        <dbReference type="ChEBI" id="CHEBI:15377"/>
        <dbReference type="ChEBI" id="CHEBI:15378"/>
        <dbReference type="ChEBI" id="CHEBI:15379"/>
        <dbReference type="ChEBI" id="CHEBI:17996"/>
        <dbReference type="ChEBI" id="CHEBI:57692"/>
        <dbReference type="ChEBI" id="CHEBI:58307"/>
        <dbReference type="ChEBI" id="CHEBI:167712"/>
        <dbReference type="ChEBI" id="CHEBI:167713"/>
    </reaction>
    <physiologicalReaction direction="left-to-right" evidence="4">
        <dbReference type="Rhea" id="RHEA:67161"/>
    </physiologicalReaction>
</comment>
<evidence type="ECO:0000256" key="1">
    <source>
        <dbReference type="ARBA" id="ARBA00005706"/>
    </source>
</evidence>
<organism evidence="5 6">
    <name type="scientific">Rhizopogon vinicolor AM-OR11-026</name>
    <dbReference type="NCBI Taxonomy" id="1314800"/>
    <lineage>
        <taxon>Eukaryota</taxon>
        <taxon>Fungi</taxon>
        <taxon>Dikarya</taxon>
        <taxon>Basidiomycota</taxon>
        <taxon>Agaricomycotina</taxon>
        <taxon>Agaricomycetes</taxon>
        <taxon>Agaricomycetidae</taxon>
        <taxon>Boletales</taxon>
        <taxon>Suillineae</taxon>
        <taxon>Rhizopogonaceae</taxon>
        <taxon>Rhizopogon</taxon>
    </lineage>
</organism>
<keyword evidence="2" id="KW-0560">Oxidoreductase</keyword>
<dbReference type="Gene3D" id="3.50.50.60">
    <property type="entry name" value="FAD/NAD(P)-binding domain"/>
    <property type="match status" value="1"/>
</dbReference>
<dbReference type="InParanoid" id="A0A1B7MJF4"/>
<evidence type="ECO:0000256" key="4">
    <source>
        <dbReference type="ARBA" id="ARBA00049364"/>
    </source>
</evidence>
<comment type="similarity">
    <text evidence="1">Belongs to the flavin-dependent halogenase family.</text>
</comment>
<dbReference type="STRING" id="1314800.A0A1B7MJF4"/>
<sequence length="530" mass="57873">MAVGTTPISTQILVVGGGPSGSYAAAALVREGFQVTLLEATKFPRYHIGESLLPSVRPLLKFIDAEESVINYGFTVKRGAAVKLNQYKREGYTNFVTPDLNNPSWNVVRSEFDDLLLRHALKCGTTVIEETRVTDLQFDGEGSSPRPVSATWKNTSTGMEGHISFDYLVDASGRNGIMSTKYLKNRHFNKALNNIACWGYWEGTDSYRPGTSRENAPWFEALDDESGWAWFIPLHNGSTSVGVVMDKEISTRKKKATVATGGSGTNLQTYYMEELARAPGVLKLIGIGTLRNNGQPDAVKSASDFSYSAPTYAGDHFRLAGDAGAFIDPFFSSGVHLAFTGALSAAITIAASIRGFCSEVDAQRWHSAKIGTSYTSFLLVVLGTYKQIRNQEMPIMSDVDEDNFDRAFELIRPVIQGTADVGKNLTEDELQKTMDFCCHIVGSTDPEMVAAVKARLDPVLTSPSGPIMVGSDLDRLISDDDDEAKAVLGKISIGKHLHKLHNNPTYNFVVKEHFGFKAVLERGKLGLVNV</sequence>
<keyword evidence="3" id="KW-0503">Monooxygenase</keyword>
<dbReference type="SUPFAM" id="SSF51905">
    <property type="entry name" value="FAD/NAD(P)-binding domain"/>
    <property type="match status" value="1"/>
</dbReference>
<name>A0A1B7MJF4_9AGAM</name>
<dbReference type="OrthoDB" id="3340390at2759"/>
<gene>
    <name evidence="5" type="ORF">K503DRAFT_852072</name>
</gene>
<reference evidence="5 6" key="1">
    <citation type="submission" date="2016-06" db="EMBL/GenBank/DDBJ databases">
        <title>Comparative genomics of the ectomycorrhizal sister species Rhizopogon vinicolor and Rhizopogon vesiculosus (Basidiomycota: Boletales) reveals a divergence of the mating type B locus.</title>
        <authorList>
            <consortium name="DOE Joint Genome Institute"/>
            <person name="Mujic A.B."/>
            <person name="Kuo A."/>
            <person name="Tritt A."/>
            <person name="Lipzen A."/>
            <person name="Chen C."/>
            <person name="Johnson J."/>
            <person name="Sharma A."/>
            <person name="Barry K."/>
            <person name="Grigoriev I.V."/>
            <person name="Spatafora J.W."/>
        </authorList>
    </citation>
    <scope>NUCLEOTIDE SEQUENCE [LARGE SCALE GENOMIC DNA]</scope>
    <source>
        <strain evidence="5 6">AM-OR11-026</strain>
    </source>
</reference>
<dbReference type="Pfam" id="PF04820">
    <property type="entry name" value="Trp_halogenase"/>
    <property type="match status" value="2"/>
</dbReference>
<dbReference type="InterPro" id="IPR006905">
    <property type="entry name" value="Flavin_halogenase"/>
</dbReference>
<dbReference type="PANTHER" id="PTHR43747:SF5">
    <property type="entry name" value="FAD-BINDING DOMAIN-CONTAINING PROTEIN"/>
    <property type="match status" value="1"/>
</dbReference>
<dbReference type="AlphaFoldDB" id="A0A1B7MJF4"/>
<dbReference type="GO" id="GO:0044550">
    <property type="term" value="P:secondary metabolite biosynthetic process"/>
    <property type="evidence" value="ECO:0007669"/>
    <property type="project" value="UniProtKB-ARBA"/>
</dbReference>
<dbReference type="EMBL" id="KV448929">
    <property type="protein sequence ID" value="OAX32737.1"/>
    <property type="molecule type" value="Genomic_DNA"/>
</dbReference>
<dbReference type="PANTHER" id="PTHR43747">
    <property type="entry name" value="FAD-BINDING PROTEIN"/>
    <property type="match status" value="1"/>
</dbReference>
<evidence type="ECO:0000256" key="2">
    <source>
        <dbReference type="ARBA" id="ARBA00023002"/>
    </source>
</evidence>
<dbReference type="InterPro" id="IPR050816">
    <property type="entry name" value="Flavin-dep_Halogenase_NPB"/>
</dbReference>
<evidence type="ECO:0000256" key="3">
    <source>
        <dbReference type="ARBA" id="ARBA00023033"/>
    </source>
</evidence>
<dbReference type="InterPro" id="IPR036188">
    <property type="entry name" value="FAD/NAD-bd_sf"/>
</dbReference>
<evidence type="ECO:0000313" key="6">
    <source>
        <dbReference type="Proteomes" id="UP000092154"/>
    </source>
</evidence>
<proteinExistence type="inferred from homology"/>
<dbReference type="Proteomes" id="UP000092154">
    <property type="component" value="Unassembled WGS sequence"/>
</dbReference>
<dbReference type="PRINTS" id="PR00420">
    <property type="entry name" value="RNGMNOXGNASE"/>
</dbReference>
<dbReference type="GO" id="GO:0004497">
    <property type="term" value="F:monooxygenase activity"/>
    <property type="evidence" value="ECO:0007669"/>
    <property type="project" value="UniProtKB-KW"/>
</dbReference>
<keyword evidence="6" id="KW-1185">Reference proteome</keyword>
<accession>A0A1B7MJF4</accession>
<evidence type="ECO:0000313" key="5">
    <source>
        <dbReference type="EMBL" id="OAX32737.1"/>
    </source>
</evidence>
<protein>
    <submittedName>
        <fullName evidence="5">FAD/NAD-P-binding domain-containing protein</fullName>
    </submittedName>
</protein>